<keyword evidence="1" id="KW-1133">Transmembrane helix</keyword>
<comment type="caution">
    <text evidence="2">The sequence shown here is derived from an EMBL/GenBank/DDBJ whole genome shotgun (WGS) entry which is preliminary data.</text>
</comment>
<evidence type="ECO:0000256" key="1">
    <source>
        <dbReference type="SAM" id="Phobius"/>
    </source>
</evidence>
<keyword evidence="3" id="KW-1185">Reference proteome</keyword>
<accession>A0A559JHN3</accession>
<evidence type="ECO:0000313" key="2">
    <source>
        <dbReference type="EMBL" id="TVX99381.1"/>
    </source>
</evidence>
<gene>
    <name evidence="2" type="ORF">FPZ49_33950</name>
</gene>
<proteinExistence type="predicted"/>
<organism evidence="2 3">
    <name type="scientific">Paenibacillus cremeus</name>
    <dbReference type="NCBI Taxonomy" id="2163881"/>
    <lineage>
        <taxon>Bacteria</taxon>
        <taxon>Bacillati</taxon>
        <taxon>Bacillota</taxon>
        <taxon>Bacilli</taxon>
        <taxon>Bacillales</taxon>
        <taxon>Paenibacillaceae</taxon>
        <taxon>Paenibacillus</taxon>
    </lineage>
</organism>
<keyword evidence="1" id="KW-0812">Transmembrane</keyword>
<dbReference type="EMBL" id="VNJI01000083">
    <property type="protein sequence ID" value="TVX99381.1"/>
    <property type="molecule type" value="Genomic_DNA"/>
</dbReference>
<dbReference type="AlphaFoldDB" id="A0A559JHN3"/>
<protein>
    <submittedName>
        <fullName evidence="2">Uncharacterized protein</fullName>
    </submittedName>
</protein>
<keyword evidence="1" id="KW-0472">Membrane</keyword>
<evidence type="ECO:0000313" key="3">
    <source>
        <dbReference type="Proteomes" id="UP000317036"/>
    </source>
</evidence>
<dbReference type="RefSeq" id="WP_144854939.1">
    <property type="nucleotide sequence ID" value="NZ_VNJI01000083.1"/>
</dbReference>
<reference evidence="2 3" key="1">
    <citation type="submission" date="2019-07" db="EMBL/GenBank/DDBJ databases">
        <authorList>
            <person name="Kim J."/>
        </authorList>
    </citation>
    <scope>NUCLEOTIDE SEQUENCE [LARGE SCALE GENOMIC DNA]</scope>
    <source>
        <strain evidence="2 3">JC52</strain>
    </source>
</reference>
<sequence length="107" mass="12484">MKNSLFYRILLSYTPIFFVIISLLIVIFYVKINHASQNQIKHTNELLAQHISRNIDSSLQLTEDVILNELLTDEKIKLFYDAKQEIEPFLAYQISKSSATCRTCFHS</sequence>
<dbReference type="Proteomes" id="UP000317036">
    <property type="component" value="Unassembled WGS sequence"/>
</dbReference>
<feature type="transmembrane region" description="Helical" evidence="1">
    <location>
        <begin position="6"/>
        <end position="30"/>
    </location>
</feature>
<name>A0A559JHN3_9BACL</name>